<accession>A0AAV3PUJ2</accession>
<dbReference type="InterPro" id="IPR001739">
    <property type="entry name" value="Methyl_CpG_DNA-bd"/>
</dbReference>
<dbReference type="PROSITE" id="PS50982">
    <property type="entry name" value="MBD"/>
    <property type="match status" value="1"/>
</dbReference>
<organism evidence="7 8">
    <name type="scientific">Lithospermum erythrorhizon</name>
    <name type="common">Purple gromwell</name>
    <name type="synonym">Lithospermum officinale var. erythrorhizon</name>
    <dbReference type="NCBI Taxonomy" id="34254"/>
    <lineage>
        <taxon>Eukaryota</taxon>
        <taxon>Viridiplantae</taxon>
        <taxon>Streptophyta</taxon>
        <taxon>Embryophyta</taxon>
        <taxon>Tracheophyta</taxon>
        <taxon>Spermatophyta</taxon>
        <taxon>Magnoliopsida</taxon>
        <taxon>eudicotyledons</taxon>
        <taxon>Gunneridae</taxon>
        <taxon>Pentapetalae</taxon>
        <taxon>asterids</taxon>
        <taxon>lamiids</taxon>
        <taxon>Boraginales</taxon>
        <taxon>Boraginaceae</taxon>
        <taxon>Boraginoideae</taxon>
        <taxon>Lithospermeae</taxon>
        <taxon>Lithospermum</taxon>
    </lineage>
</organism>
<comment type="caution">
    <text evidence="7">The sequence shown here is derived from an EMBL/GenBank/DDBJ whole genome shotgun (WGS) entry which is preliminary data.</text>
</comment>
<dbReference type="GO" id="GO:0005634">
    <property type="term" value="C:nucleus"/>
    <property type="evidence" value="ECO:0007669"/>
    <property type="project" value="UniProtKB-SubCell"/>
</dbReference>
<dbReference type="Gene3D" id="3.30.890.10">
    <property type="entry name" value="Methyl-cpg-binding Protein 2, Chain A"/>
    <property type="match status" value="1"/>
</dbReference>
<comment type="subcellular location">
    <subcellularLocation>
        <location evidence="1">Nucleus</location>
    </subcellularLocation>
</comment>
<protein>
    <recommendedName>
        <fullName evidence="6">MBD domain-containing protein</fullName>
    </recommendedName>
</protein>
<feature type="domain" description="MBD" evidence="6">
    <location>
        <begin position="360"/>
        <end position="425"/>
    </location>
</feature>
<sequence length="425" mass="47795">MEVEVFGGLEEILKGKEKERFDSFLNVHKIDVLENIVSHQTNAKKNVVSSGLQEQATSDLDEDLDEVVQTFKKKINNNNDDDLDEDLTIQALLELEPSVVLDVDDDDDDKEQEQEVVQEVHQDSFPVNKPVGFPFERYEQNHGGLLSLAGSNYSRYHNNYNNQYNSWNARNMNYGDASRNMNYGAYDLLSDRPASWNASRNKNYGVYVRATDYLSLRSYPTPGRVVERSPILPSLSSLSLSSSYDGDCNRPQISLGGLIDISFLKPTTRSSNQILHGGYSSSPSWNNLHGVTLGHSYSSSYGGVGCGGGYLSHCGQLGNYGVGLAHSQPKAREESVMNTYKGYCNMLKKVSNCTKVAPKIRKRRAIKLELPPGWEVIRRPRKNGKSKGQIDKYYVNRVTKQKFRSLPELNRYLNSQAALEKNLQV</sequence>
<dbReference type="PANTHER" id="PTHR12396">
    <property type="entry name" value="METHYL-CPG BINDING PROTEIN, MBD"/>
    <property type="match status" value="1"/>
</dbReference>
<evidence type="ECO:0000313" key="8">
    <source>
        <dbReference type="Proteomes" id="UP001454036"/>
    </source>
</evidence>
<dbReference type="Pfam" id="PF01429">
    <property type="entry name" value="MBD"/>
    <property type="match status" value="1"/>
</dbReference>
<evidence type="ECO:0000313" key="7">
    <source>
        <dbReference type="EMBL" id="GAA0154723.1"/>
    </source>
</evidence>
<evidence type="ECO:0000259" key="6">
    <source>
        <dbReference type="PROSITE" id="PS50982"/>
    </source>
</evidence>
<evidence type="ECO:0000256" key="5">
    <source>
        <dbReference type="ARBA" id="ARBA00023242"/>
    </source>
</evidence>
<keyword evidence="2" id="KW-0805">Transcription regulation</keyword>
<evidence type="ECO:0000256" key="2">
    <source>
        <dbReference type="ARBA" id="ARBA00023015"/>
    </source>
</evidence>
<dbReference type="InterPro" id="IPR016177">
    <property type="entry name" value="DNA-bd_dom_sf"/>
</dbReference>
<keyword evidence="5" id="KW-0539">Nucleus</keyword>
<dbReference type="Proteomes" id="UP001454036">
    <property type="component" value="Unassembled WGS sequence"/>
</dbReference>
<name>A0AAV3PUJ2_LITER</name>
<proteinExistence type="predicted"/>
<keyword evidence="8" id="KW-1185">Reference proteome</keyword>
<evidence type="ECO:0000256" key="3">
    <source>
        <dbReference type="ARBA" id="ARBA00023125"/>
    </source>
</evidence>
<gene>
    <name evidence="7" type="ORF">LIER_12625</name>
</gene>
<evidence type="ECO:0000256" key="4">
    <source>
        <dbReference type="ARBA" id="ARBA00023163"/>
    </source>
</evidence>
<evidence type="ECO:0000256" key="1">
    <source>
        <dbReference type="ARBA" id="ARBA00004123"/>
    </source>
</evidence>
<keyword evidence="4" id="KW-0804">Transcription</keyword>
<reference evidence="7 8" key="1">
    <citation type="submission" date="2024-01" db="EMBL/GenBank/DDBJ databases">
        <title>The complete chloroplast genome sequence of Lithospermum erythrorhizon: insights into the phylogenetic relationship among Boraginaceae species and the maternal lineages of purple gromwells.</title>
        <authorList>
            <person name="Okada T."/>
            <person name="Watanabe K."/>
        </authorList>
    </citation>
    <scope>NUCLEOTIDE SEQUENCE [LARGE SCALE GENOMIC DNA]</scope>
</reference>
<dbReference type="AlphaFoldDB" id="A0AAV3PUJ2"/>
<keyword evidence="3" id="KW-0238">DNA-binding</keyword>
<dbReference type="GO" id="GO:0003677">
    <property type="term" value="F:DNA binding"/>
    <property type="evidence" value="ECO:0007669"/>
    <property type="project" value="UniProtKB-KW"/>
</dbReference>
<dbReference type="SUPFAM" id="SSF54171">
    <property type="entry name" value="DNA-binding domain"/>
    <property type="match status" value="1"/>
</dbReference>
<dbReference type="PANTHER" id="PTHR12396:SF46">
    <property type="entry name" value="METHYL-CPG-BINDING DOMAIN-CONTAINING PROTEIN 6"/>
    <property type="match status" value="1"/>
</dbReference>
<dbReference type="EMBL" id="BAABME010002458">
    <property type="protein sequence ID" value="GAA0154723.1"/>
    <property type="molecule type" value="Genomic_DNA"/>
</dbReference>